<dbReference type="OrthoDB" id="9897359at2"/>
<comment type="caution">
    <text evidence="1">The sequence shown here is derived from an EMBL/GenBank/DDBJ whole genome shotgun (WGS) entry which is preliminary data.</text>
</comment>
<organism evidence="1 2">
    <name type="scientific">Geothermobacter hydrogeniphilus</name>
    <dbReference type="NCBI Taxonomy" id="1969733"/>
    <lineage>
        <taxon>Bacteria</taxon>
        <taxon>Pseudomonadati</taxon>
        <taxon>Thermodesulfobacteriota</taxon>
        <taxon>Desulfuromonadia</taxon>
        <taxon>Desulfuromonadales</taxon>
        <taxon>Geothermobacteraceae</taxon>
        <taxon>Geothermobacter</taxon>
    </lineage>
</organism>
<dbReference type="STRING" id="1969733.B5V00_13715"/>
<dbReference type="Proteomes" id="UP000193136">
    <property type="component" value="Unassembled WGS sequence"/>
</dbReference>
<evidence type="ECO:0000313" key="2">
    <source>
        <dbReference type="Proteomes" id="UP000193136"/>
    </source>
</evidence>
<reference evidence="1 2" key="1">
    <citation type="submission" date="2017-03" db="EMBL/GenBank/DDBJ databases">
        <title>Genome sequence of Geothermobacter sp. EPR-M, Deep-Sea Iron Reducer.</title>
        <authorList>
            <person name="Tully B."/>
            <person name="Savalia P."/>
            <person name="Abuyen K."/>
            <person name="Baughan C."/>
            <person name="Romero E."/>
            <person name="Ronkowski C."/>
            <person name="Torres B."/>
            <person name="Tremblay J."/>
            <person name="Trujillo A."/>
            <person name="Tyler M."/>
            <person name="Perez-Rodriguez I."/>
            <person name="Amend J."/>
        </authorList>
    </citation>
    <scope>NUCLEOTIDE SEQUENCE [LARGE SCALE GENOMIC DNA]</scope>
    <source>
        <strain evidence="1 2">EPR-M</strain>
    </source>
</reference>
<dbReference type="EMBL" id="NAAD01000019">
    <property type="protein sequence ID" value="ORJ57502.1"/>
    <property type="molecule type" value="Genomic_DNA"/>
</dbReference>
<accession>A0A1X0XX99</accession>
<sequence>MWIKHRSSYINLENVISISVDRSRDSLRLVQMDGDEVFLSLPKDLSAGETHRRLKALLAPCEPFASPDPIRLVPGDREEQ</sequence>
<gene>
    <name evidence="1" type="ORF">B5V00_13715</name>
</gene>
<protein>
    <submittedName>
        <fullName evidence="1">Uncharacterized protein</fullName>
    </submittedName>
</protein>
<name>A0A1X0XX99_9BACT</name>
<evidence type="ECO:0000313" key="1">
    <source>
        <dbReference type="EMBL" id="ORJ57502.1"/>
    </source>
</evidence>
<dbReference type="RefSeq" id="WP_085011383.1">
    <property type="nucleotide sequence ID" value="NZ_NAAD01000019.1"/>
</dbReference>
<keyword evidence="2" id="KW-1185">Reference proteome</keyword>
<proteinExistence type="predicted"/>
<dbReference type="AlphaFoldDB" id="A0A1X0XX99"/>